<keyword evidence="2" id="KW-1185">Reference proteome</keyword>
<dbReference type="EMBL" id="JAENHL010000008">
    <property type="protein sequence ID" value="MBK1871489.1"/>
    <property type="molecule type" value="Genomic_DNA"/>
</dbReference>
<keyword evidence="1" id="KW-0378">Hydrolase</keyword>
<protein>
    <submittedName>
        <fullName evidence="1">Alpha/beta hydrolase</fullName>
    </submittedName>
</protein>
<sequence length="304" mass="31896">MDFIRFKTVLMATILVALASGMGATLQARDASLCASGGVPAGAAEAGAGWCLDVPDAADAATGAKSGNPVLQSNKPAVGSVIPGPVTRTGHFVYRWLRPEVPSGETIVLLHGSGGDEASLFRLAARIAPDATLLGVRGRVVQKGIKRWYARVTPTRFDQADIRTEARAFAKFLTERMAAEKLDLDRAVFIGYSNGANLIAALTLLHPDLVHRAVLLRAMPVLDKAPAADLKGTRFLSVAGERDKIYGPFAPELAALLRAHGAVVDTAVVARGHFLGDEDVKVVSDWLKAANAVAGGTADSTKPN</sequence>
<dbReference type="Proteomes" id="UP000616151">
    <property type="component" value="Unassembled WGS sequence"/>
</dbReference>
<evidence type="ECO:0000313" key="1">
    <source>
        <dbReference type="EMBL" id="MBK1871489.1"/>
    </source>
</evidence>
<gene>
    <name evidence="1" type="ORF">JHL16_34300</name>
</gene>
<accession>A0ACC5RFW2</accession>
<comment type="caution">
    <text evidence="1">The sequence shown here is derived from an EMBL/GenBank/DDBJ whole genome shotgun (WGS) entry which is preliminary data.</text>
</comment>
<name>A0ACC5RFW2_9HYPH</name>
<organism evidence="1 2">
    <name type="scientific">Taklimakanibacter albus</name>
    <dbReference type="NCBI Taxonomy" id="2800327"/>
    <lineage>
        <taxon>Bacteria</taxon>
        <taxon>Pseudomonadati</taxon>
        <taxon>Pseudomonadota</taxon>
        <taxon>Alphaproteobacteria</taxon>
        <taxon>Hyphomicrobiales</taxon>
        <taxon>Aestuariivirgaceae</taxon>
        <taxon>Taklimakanibacter</taxon>
    </lineage>
</organism>
<evidence type="ECO:0000313" key="2">
    <source>
        <dbReference type="Proteomes" id="UP000616151"/>
    </source>
</evidence>
<reference evidence="1" key="1">
    <citation type="submission" date="2021-01" db="EMBL/GenBank/DDBJ databases">
        <authorList>
            <person name="Sun Q."/>
        </authorList>
    </citation>
    <scope>NUCLEOTIDE SEQUENCE</scope>
    <source>
        <strain evidence="1">YIM B02566</strain>
    </source>
</reference>
<proteinExistence type="predicted"/>